<reference evidence="5 6" key="2">
    <citation type="submission" date="2024-06" db="EMBL/GenBank/DDBJ databases">
        <title>Thioclava kandeliae sp. nov. from a rhizosphere soil sample of Kandelia candel in a mangrove.</title>
        <authorList>
            <person name="Mu T."/>
        </authorList>
    </citation>
    <scope>NUCLEOTIDE SEQUENCE [LARGE SCALE GENOMIC DNA]</scope>
    <source>
        <strain evidence="5 6">CPCC 100088</strain>
    </source>
</reference>
<dbReference type="SUPFAM" id="SSF46785">
    <property type="entry name" value="Winged helix' DNA-binding domain"/>
    <property type="match status" value="1"/>
</dbReference>
<dbReference type="SMART" id="SM00895">
    <property type="entry name" value="FCD"/>
    <property type="match status" value="1"/>
</dbReference>
<dbReference type="Gene3D" id="1.10.10.10">
    <property type="entry name" value="Winged helix-like DNA-binding domain superfamily/Winged helix DNA-binding domain"/>
    <property type="match status" value="1"/>
</dbReference>
<dbReference type="Proteomes" id="UP001438953">
    <property type="component" value="Unassembled WGS sequence"/>
</dbReference>
<dbReference type="EMBL" id="JAYWLC010000021">
    <property type="protein sequence ID" value="MER5173581.1"/>
    <property type="molecule type" value="Genomic_DNA"/>
</dbReference>
<evidence type="ECO:0000259" key="4">
    <source>
        <dbReference type="SMART" id="SM00895"/>
    </source>
</evidence>
<organism evidence="5 6">
    <name type="scientific">Thioclava kandeliae</name>
    <dbReference type="NCBI Taxonomy" id="3070818"/>
    <lineage>
        <taxon>Bacteria</taxon>
        <taxon>Pseudomonadati</taxon>
        <taxon>Pseudomonadota</taxon>
        <taxon>Alphaproteobacteria</taxon>
        <taxon>Rhodobacterales</taxon>
        <taxon>Paracoccaceae</taxon>
        <taxon>Thioclava</taxon>
    </lineage>
</organism>
<evidence type="ECO:0000313" key="5">
    <source>
        <dbReference type="EMBL" id="MER5173581.1"/>
    </source>
</evidence>
<dbReference type="InterPro" id="IPR036390">
    <property type="entry name" value="WH_DNA-bd_sf"/>
</dbReference>
<reference evidence="5 6" key="1">
    <citation type="submission" date="2024-01" db="EMBL/GenBank/DDBJ databases">
        <authorList>
            <person name="Deng Y."/>
            <person name="Su J."/>
        </authorList>
    </citation>
    <scope>NUCLEOTIDE SEQUENCE [LARGE SCALE GENOMIC DNA]</scope>
    <source>
        <strain evidence="5 6">CPCC 100088</strain>
    </source>
</reference>
<evidence type="ECO:0000256" key="1">
    <source>
        <dbReference type="ARBA" id="ARBA00023015"/>
    </source>
</evidence>
<keyword evidence="3" id="KW-0804">Transcription</keyword>
<dbReference type="InterPro" id="IPR008920">
    <property type="entry name" value="TF_FadR/GntR_C"/>
</dbReference>
<protein>
    <submittedName>
        <fullName evidence="5">GntR family transcriptional regulator</fullName>
    </submittedName>
</protein>
<dbReference type="InterPro" id="IPR000524">
    <property type="entry name" value="Tscrpt_reg_HTH_GntR"/>
</dbReference>
<keyword evidence="2" id="KW-0238">DNA-binding</keyword>
<dbReference type="PANTHER" id="PTHR43537">
    <property type="entry name" value="TRANSCRIPTIONAL REGULATOR, GNTR FAMILY"/>
    <property type="match status" value="1"/>
</dbReference>
<dbReference type="InterPro" id="IPR011711">
    <property type="entry name" value="GntR_C"/>
</dbReference>
<feature type="domain" description="GntR C-terminal" evidence="4">
    <location>
        <begin position="90"/>
        <end position="213"/>
    </location>
</feature>
<evidence type="ECO:0000256" key="3">
    <source>
        <dbReference type="ARBA" id="ARBA00023163"/>
    </source>
</evidence>
<accession>A0ABV1SM02</accession>
<dbReference type="Gene3D" id="1.20.120.530">
    <property type="entry name" value="GntR ligand-binding domain-like"/>
    <property type="match status" value="1"/>
</dbReference>
<dbReference type="SUPFAM" id="SSF48008">
    <property type="entry name" value="GntR ligand-binding domain-like"/>
    <property type="match status" value="1"/>
</dbReference>
<gene>
    <name evidence="5" type="ORF">VSX56_17590</name>
</gene>
<comment type="caution">
    <text evidence="5">The sequence shown here is derived from an EMBL/GenBank/DDBJ whole genome shotgun (WGS) entry which is preliminary data.</text>
</comment>
<dbReference type="Pfam" id="PF07729">
    <property type="entry name" value="FCD"/>
    <property type="match status" value="1"/>
</dbReference>
<dbReference type="PANTHER" id="PTHR43537:SF39">
    <property type="entry name" value="HTH-TYPE TRANSCRIPTIONAL REGULATOR MCBR"/>
    <property type="match status" value="1"/>
</dbReference>
<evidence type="ECO:0000256" key="2">
    <source>
        <dbReference type="ARBA" id="ARBA00023125"/>
    </source>
</evidence>
<sequence length="230" mass="25800">MTKETSIPDLPMETGDTVQDNCYRRLRHAVMLGLIAPGTQLTLRGLALQMGLSPTPIREAVRRLSSERGIDVLGNRRLQIPPMTAGRFEELVALRIMLETHAALRALPHIADRQIDAMEAVDREMDTALQAQDLDGLTRLNQEFHRLLYCANPDQAAQPMIESLWLQLGPFQRQVLRGITDHYKIDRHKEMLAALRARDAQALVASLRADITDGSIRLGRRALDLPEDSA</sequence>
<dbReference type="InterPro" id="IPR036388">
    <property type="entry name" value="WH-like_DNA-bd_sf"/>
</dbReference>
<proteinExistence type="predicted"/>
<keyword evidence="6" id="KW-1185">Reference proteome</keyword>
<evidence type="ECO:0000313" key="6">
    <source>
        <dbReference type="Proteomes" id="UP001438953"/>
    </source>
</evidence>
<name>A0ABV1SM02_9RHOB</name>
<dbReference type="Pfam" id="PF00392">
    <property type="entry name" value="GntR"/>
    <property type="match status" value="1"/>
</dbReference>
<dbReference type="RefSeq" id="WP_339114788.1">
    <property type="nucleotide sequence ID" value="NZ_JAYWLC010000021.1"/>
</dbReference>
<keyword evidence="1" id="KW-0805">Transcription regulation</keyword>